<dbReference type="SUPFAM" id="SSF53955">
    <property type="entry name" value="Lysozyme-like"/>
    <property type="match status" value="1"/>
</dbReference>
<gene>
    <name evidence="4" type="ORF">SAMN02746041_00840</name>
</gene>
<dbReference type="Pfam" id="PF01464">
    <property type="entry name" value="SLT"/>
    <property type="match status" value="1"/>
</dbReference>
<dbReference type="CDD" id="cd00254">
    <property type="entry name" value="LT-like"/>
    <property type="match status" value="1"/>
</dbReference>
<evidence type="ECO:0008006" key="6">
    <source>
        <dbReference type="Google" id="ProtNLM"/>
    </source>
</evidence>
<dbReference type="InterPro" id="IPR025392">
    <property type="entry name" value="DUF4124"/>
</dbReference>
<organism evidence="4 5">
    <name type="scientific">Desulfacinum hydrothermale DSM 13146</name>
    <dbReference type="NCBI Taxonomy" id="1121390"/>
    <lineage>
        <taxon>Bacteria</taxon>
        <taxon>Pseudomonadati</taxon>
        <taxon>Thermodesulfobacteriota</taxon>
        <taxon>Syntrophobacteria</taxon>
        <taxon>Syntrophobacterales</taxon>
        <taxon>Syntrophobacteraceae</taxon>
        <taxon>Desulfacinum</taxon>
    </lineage>
</organism>
<evidence type="ECO:0000313" key="4">
    <source>
        <dbReference type="EMBL" id="SMC20200.1"/>
    </source>
</evidence>
<name>A0A1W1X8P0_9BACT</name>
<dbReference type="PANTHER" id="PTHR37423">
    <property type="entry name" value="SOLUBLE LYTIC MUREIN TRANSGLYCOSYLASE-RELATED"/>
    <property type="match status" value="1"/>
</dbReference>
<accession>A0A1W1X8P0</accession>
<dbReference type="AlphaFoldDB" id="A0A1W1X8P0"/>
<dbReference type="Gene3D" id="1.10.530.10">
    <property type="match status" value="1"/>
</dbReference>
<keyword evidence="5" id="KW-1185">Reference proteome</keyword>
<dbReference type="InterPro" id="IPR008258">
    <property type="entry name" value="Transglycosylase_SLT_dom_1"/>
</dbReference>
<dbReference type="OrthoDB" id="9781970at2"/>
<reference evidence="4 5" key="1">
    <citation type="submission" date="2017-04" db="EMBL/GenBank/DDBJ databases">
        <authorList>
            <person name="Afonso C.L."/>
            <person name="Miller P.J."/>
            <person name="Scott M.A."/>
            <person name="Spackman E."/>
            <person name="Goraichik I."/>
            <person name="Dimitrov K.M."/>
            <person name="Suarez D.L."/>
            <person name="Swayne D.E."/>
        </authorList>
    </citation>
    <scope>NUCLEOTIDE SEQUENCE [LARGE SCALE GENOMIC DNA]</scope>
    <source>
        <strain evidence="4 5">DSM 13146</strain>
    </source>
</reference>
<dbReference type="RefSeq" id="WP_084056757.1">
    <property type="nucleotide sequence ID" value="NZ_FWXF01000003.1"/>
</dbReference>
<dbReference type="Pfam" id="PF13511">
    <property type="entry name" value="DUF4124"/>
    <property type="match status" value="1"/>
</dbReference>
<dbReference type="GO" id="GO:0016020">
    <property type="term" value="C:membrane"/>
    <property type="evidence" value="ECO:0007669"/>
    <property type="project" value="InterPro"/>
</dbReference>
<sequence length="203" mass="22457">MDGKGRSVGLCAILAALWVVLGWGTHIPSAHAGSIYKYVDDQGVVHFTNVPTSPAYRKVDLPPLPTLPLPRAMSEDAFDQPIRKAASTFGVDPRLVRAIIKAESGFDPTAVSHKGAMGLMQLMPQTAKEMGVKNPFDPMENIFGGVRYLKAMLRRFNNSLLLALAAYNAGPEAVEKYGGIPPFQETNAYLRRVLRHYMRYKRR</sequence>
<dbReference type="Proteomes" id="UP000192783">
    <property type="component" value="Unassembled WGS sequence"/>
</dbReference>
<protein>
    <recommendedName>
        <fullName evidence="6">Soluble lytic murein transglycosylase</fullName>
    </recommendedName>
</protein>
<comment type="similarity">
    <text evidence="1">Belongs to the transglycosylase Slt family.</text>
</comment>
<dbReference type="GO" id="GO:0000270">
    <property type="term" value="P:peptidoglycan metabolic process"/>
    <property type="evidence" value="ECO:0007669"/>
    <property type="project" value="InterPro"/>
</dbReference>
<evidence type="ECO:0000259" key="3">
    <source>
        <dbReference type="Pfam" id="PF13511"/>
    </source>
</evidence>
<evidence type="ECO:0000313" key="5">
    <source>
        <dbReference type="Proteomes" id="UP000192783"/>
    </source>
</evidence>
<dbReference type="InterPro" id="IPR023346">
    <property type="entry name" value="Lysozyme-like_dom_sf"/>
</dbReference>
<proteinExistence type="inferred from homology"/>
<dbReference type="InterPro" id="IPR000189">
    <property type="entry name" value="Transglyc_AS"/>
</dbReference>
<evidence type="ECO:0000259" key="2">
    <source>
        <dbReference type="Pfam" id="PF01464"/>
    </source>
</evidence>
<dbReference type="STRING" id="1121390.SAMN02746041_00840"/>
<feature type="domain" description="Transglycosylase SLT" evidence="2">
    <location>
        <begin position="81"/>
        <end position="187"/>
    </location>
</feature>
<dbReference type="EMBL" id="FWXF01000003">
    <property type="protein sequence ID" value="SMC20200.1"/>
    <property type="molecule type" value="Genomic_DNA"/>
</dbReference>
<dbReference type="GO" id="GO:0008933">
    <property type="term" value="F:peptidoglycan lytic transglycosylase activity"/>
    <property type="evidence" value="ECO:0007669"/>
    <property type="project" value="InterPro"/>
</dbReference>
<evidence type="ECO:0000256" key="1">
    <source>
        <dbReference type="ARBA" id="ARBA00007734"/>
    </source>
</evidence>
<feature type="domain" description="DUF4124" evidence="3">
    <location>
        <begin position="28"/>
        <end position="70"/>
    </location>
</feature>
<dbReference type="PANTHER" id="PTHR37423:SF2">
    <property type="entry name" value="MEMBRANE-BOUND LYTIC MUREIN TRANSGLYCOSYLASE C"/>
    <property type="match status" value="1"/>
</dbReference>
<dbReference type="PROSITE" id="PS00922">
    <property type="entry name" value="TRANSGLYCOSYLASE"/>
    <property type="match status" value="1"/>
</dbReference>